<evidence type="ECO:0000259" key="2">
    <source>
        <dbReference type="PROSITE" id="PS50106"/>
    </source>
</evidence>
<dbReference type="PANTHER" id="PTHR46900">
    <property type="entry name" value="TYROSINE-PROTEIN PHOSPHATASE NON-RECEPTOR TYPE 13"/>
    <property type="match status" value="1"/>
</dbReference>
<sequence length="232" mass="26378">MKRIYVKHVVEGGAAEKAGIRVADQIAEVNGINLVGVTHNFAVQTLRNTDEVVALLIAREQVEEVEDSELYQAVLGAKTETFPDFREAASKNSRESAPKSAPPVIRFSQQDNYDNKQEDRLQNTHADKMGFAELKNAPPMQIKFPTDEKPSFESIDEMLDHVVTLVELLPGVNFQDWDFRENHMSAPLEIHTIEEQFGRRVFFRMNTDIVTAKLSVDFEKEHVSVEFFNTII</sequence>
<accession>A0ABN7SDP2</accession>
<protein>
    <submittedName>
        <fullName evidence="3">Oidioi.mRNA.OKI2018_I69.XSR.g15715.t1.cds</fullName>
    </submittedName>
</protein>
<evidence type="ECO:0000313" key="4">
    <source>
        <dbReference type="Proteomes" id="UP001158576"/>
    </source>
</evidence>
<feature type="compositionally biased region" description="Basic and acidic residues" evidence="1">
    <location>
        <begin position="86"/>
        <end position="97"/>
    </location>
</feature>
<dbReference type="Proteomes" id="UP001158576">
    <property type="component" value="Chromosome XSR"/>
</dbReference>
<dbReference type="InterPro" id="IPR036034">
    <property type="entry name" value="PDZ_sf"/>
</dbReference>
<dbReference type="SMART" id="SM00228">
    <property type="entry name" value="PDZ"/>
    <property type="match status" value="1"/>
</dbReference>
<dbReference type="PROSITE" id="PS50106">
    <property type="entry name" value="PDZ"/>
    <property type="match status" value="1"/>
</dbReference>
<proteinExistence type="predicted"/>
<dbReference type="InterPro" id="IPR001478">
    <property type="entry name" value="PDZ"/>
</dbReference>
<dbReference type="EMBL" id="OU015569">
    <property type="protein sequence ID" value="CAG5098489.1"/>
    <property type="molecule type" value="Genomic_DNA"/>
</dbReference>
<name>A0ABN7SDP2_OIKDI</name>
<organism evidence="3 4">
    <name type="scientific">Oikopleura dioica</name>
    <name type="common">Tunicate</name>
    <dbReference type="NCBI Taxonomy" id="34765"/>
    <lineage>
        <taxon>Eukaryota</taxon>
        <taxon>Metazoa</taxon>
        <taxon>Chordata</taxon>
        <taxon>Tunicata</taxon>
        <taxon>Appendicularia</taxon>
        <taxon>Copelata</taxon>
        <taxon>Oikopleuridae</taxon>
        <taxon>Oikopleura</taxon>
    </lineage>
</organism>
<gene>
    <name evidence="3" type="ORF">OKIOD_LOCUS7273</name>
</gene>
<feature type="region of interest" description="Disordered" evidence="1">
    <location>
        <begin position="86"/>
        <end position="114"/>
    </location>
</feature>
<keyword evidence="4" id="KW-1185">Reference proteome</keyword>
<evidence type="ECO:0000313" key="3">
    <source>
        <dbReference type="EMBL" id="CAG5098489.1"/>
    </source>
</evidence>
<dbReference type="Pfam" id="PF00595">
    <property type="entry name" value="PDZ"/>
    <property type="match status" value="1"/>
</dbReference>
<dbReference type="Gene3D" id="2.30.42.10">
    <property type="match status" value="1"/>
</dbReference>
<reference evidence="3 4" key="1">
    <citation type="submission" date="2021-04" db="EMBL/GenBank/DDBJ databases">
        <authorList>
            <person name="Bliznina A."/>
        </authorList>
    </citation>
    <scope>NUCLEOTIDE SEQUENCE [LARGE SCALE GENOMIC DNA]</scope>
</reference>
<feature type="domain" description="PDZ" evidence="2">
    <location>
        <begin position="1"/>
        <end position="61"/>
    </location>
</feature>
<dbReference type="SUPFAM" id="SSF50156">
    <property type="entry name" value="PDZ domain-like"/>
    <property type="match status" value="1"/>
</dbReference>
<evidence type="ECO:0000256" key="1">
    <source>
        <dbReference type="SAM" id="MobiDB-lite"/>
    </source>
</evidence>
<dbReference type="InterPro" id="IPR052074">
    <property type="entry name" value="NonRcpt_TyrProt_Phosphatase"/>
</dbReference>
<dbReference type="PANTHER" id="PTHR46900:SF2">
    <property type="entry name" value="TYROSINE-PROTEIN PHOSPHATASE NON-RECEPTOR TYPE 13"/>
    <property type="match status" value="1"/>
</dbReference>